<keyword evidence="4" id="KW-1185">Reference proteome</keyword>
<feature type="compositionally biased region" description="Basic and acidic residues" evidence="1">
    <location>
        <begin position="8"/>
        <end position="21"/>
    </location>
</feature>
<reference evidence="3 4" key="1">
    <citation type="submission" date="2019-04" db="EMBL/GenBank/DDBJ databases">
        <title>Draft genome sequence of Gemmobacter aestuarii sp. nov.</title>
        <authorList>
            <person name="Hameed A."/>
            <person name="Lin S.-Y."/>
            <person name="Shahina M."/>
            <person name="Lai W.-A."/>
            <person name="Young C.-C."/>
        </authorList>
    </citation>
    <scope>NUCLEOTIDE SEQUENCE [LARGE SCALE GENOMIC DNA]</scope>
    <source>
        <strain evidence="3 4">CC-PW-75</strain>
    </source>
</reference>
<gene>
    <name evidence="3" type="ORF">E7811_15470</name>
</gene>
<sequence length="179" mass="18603">MAGPSVQRADDGPSADHSHESGWRRLDKAAFGIVYGAITVLAILMAAGAHPVAPFETAAVLFGSVLAITLAKTFAEFLAHALDAGERLSRSGWREAWHHSTPTLATANLPTLLFVASGLGWMQAETALLASQAVCVALLGAIGARIGYVLHRSIGRSFAGALFAGGIGVLLAVMKHVIH</sequence>
<protein>
    <submittedName>
        <fullName evidence="3">Uncharacterized protein</fullName>
    </submittedName>
</protein>
<organism evidence="3 4">
    <name type="scientific">Aliigemmobacter aestuarii</name>
    <dbReference type="NCBI Taxonomy" id="1445661"/>
    <lineage>
        <taxon>Bacteria</taxon>
        <taxon>Pseudomonadati</taxon>
        <taxon>Pseudomonadota</taxon>
        <taxon>Alphaproteobacteria</taxon>
        <taxon>Rhodobacterales</taxon>
        <taxon>Paracoccaceae</taxon>
        <taxon>Aliigemmobacter</taxon>
    </lineage>
</organism>
<dbReference type="AlphaFoldDB" id="A0A4S3MLH9"/>
<comment type="caution">
    <text evidence="3">The sequence shown here is derived from an EMBL/GenBank/DDBJ whole genome shotgun (WGS) entry which is preliminary data.</text>
</comment>
<keyword evidence="2" id="KW-1133">Transmembrane helix</keyword>
<dbReference type="EMBL" id="SSND01000004">
    <property type="protein sequence ID" value="THD82440.1"/>
    <property type="molecule type" value="Genomic_DNA"/>
</dbReference>
<feature type="transmembrane region" description="Helical" evidence="2">
    <location>
        <begin position="157"/>
        <end position="178"/>
    </location>
</feature>
<evidence type="ECO:0000256" key="1">
    <source>
        <dbReference type="SAM" id="MobiDB-lite"/>
    </source>
</evidence>
<keyword evidence="2" id="KW-0812">Transmembrane</keyword>
<evidence type="ECO:0000313" key="3">
    <source>
        <dbReference type="EMBL" id="THD82440.1"/>
    </source>
</evidence>
<dbReference type="Proteomes" id="UP000309450">
    <property type="component" value="Unassembled WGS sequence"/>
</dbReference>
<dbReference type="OrthoDB" id="7858509at2"/>
<accession>A0A4S3MLH9</accession>
<feature type="transmembrane region" description="Helical" evidence="2">
    <location>
        <begin position="103"/>
        <end position="122"/>
    </location>
</feature>
<feature type="transmembrane region" description="Helical" evidence="2">
    <location>
        <begin position="59"/>
        <end position="82"/>
    </location>
</feature>
<evidence type="ECO:0000256" key="2">
    <source>
        <dbReference type="SAM" id="Phobius"/>
    </source>
</evidence>
<name>A0A4S3MLH9_9RHOB</name>
<proteinExistence type="predicted"/>
<keyword evidence="2" id="KW-0472">Membrane</keyword>
<feature type="transmembrane region" description="Helical" evidence="2">
    <location>
        <begin position="128"/>
        <end position="150"/>
    </location>
</feature>
<dbReference type="RefSeq" id="WP_136395548.1">
    <property type="nucleotide sequence ID" value="NZ_SSND01000004.1"/>
</dbReference>
<feature type="transmembrane region" description="Helical" evidence="2">
    <location>
        <begin position="29"/>
        <end position="53"/>
    </location>
</feature>
<evidence type="ECO:0000313" key="4">
    <source>
        <dbReference type="Proteomes" id="UP000309450"/>
    </source>
</evidence>
<feature type="region of interest" description="Disordered" evidence="1">
    <location>
        <begin position="1"/>
        <end position="21"/>
    </location>
</feature>